<dbReference type="Pfam" id="PF03413">
    <property type="entry name" value="PepSY"/>
    <property type="match status" value="1"/>
</dbReference>
<dbReference type="GeneID" id="301140885"/>
<evidence type="ECO:0000259" key="2">
    <source>
        <dbReference type="Pfam" id="PF14620"/>
    </source>
</evidence>
<evidence type="ECO:0000313" key="4">
    <source>
        <dbReference type="EMBL" id="MED4400732.1"/>
    </source>
</evidence>
<feature type="domain" description="PepSY" evidence="1">
    <location>
        <begin position="375"/>
        <end position="429"/>
    </location>
</feature>
<organism evidence="4 5">
    <name type="scientific">Metabacillus fastidiosus</name>
    <dbReference type="NCBI Taxonomy" id="1458"/>
    <lineage>
        <taxon>Bacteria</taxon>
        <taxon>Bacillati</taxon>
        <taxon>Bacillota</taxon>
        <taxon>Bacilli</taxon>
        <taxon>Bacillales</taxon>
        <taxon>Bacillaceae</taxon>
        <taxon>Metabacillus</taxon>
    </lineage>
</organism>
<gene>
    <name evidence="4" type="primary">ypeB</name>
    <name evidence="4" type="ORF">P9271_05230</name>
</gene>
<protein>
    <submittedName>
        <fullName evidence="4">Germination protein YpeB</fullName>
    </submittedName>
</protein>
<evidence type="ECO:0000259" key="3">
    <source>
        <dbReference type="Pfam" id="PF20769"/>
    </source>
</evidence>
<sequence>MLRIIAITVLAIGVVGTGYWGYKEHQEKDALLIQAENNYQRAFHDLAYRIDILHDKIGATLAMNSKESLSPALADVWRITSEAHSDVGQLPLALLPFNKTEEFLSNIGDFSYRTAVRDLEKEPLSNKEMKSLEKMYEQSADIQGELRKVQSLAIKNNLRWMDVEMALASGKKQADNTIIDGFKTVEKNVGAYAETDFGPTFTSNKNREEGFNQLKGKMISKNEARKIAEKFVNQQVKDVKITENGEGASFGFYSLAMTDKKDKSEINIDLTKKGGYPIYLVENREISDAKISLNDATNKAIEFLKKNNFKNLQLFESAQYDNTGTFSFVSVRDDIRIYPDTIRIKVALDDGSIIGYSARDYLAANKDRNISKPAMTLEKARKKLNPNLKIQEDRLAVITNELGDEVLCYEFLGTINNDTYRIFINADSGIEEKVEKLKNPEPIYNEI</sequence>
<dbReference type="RefSeq" id="WP_066228647.1">
    <property type="nucleotide sequence ID" value="NZ_JARTFQ010000005.1"/>
</dbReference>
<name>A0ABU6NUA7_9BACI</name>
<evidence type="ECO:0000313" key="5">
    <source>
        <dbReference type="Proteomes" id="UP001342826"/>
    </source>
</evidence>
<dbReference type="InterPro" id="IPR025711">
    <property type="entry name" value="PepSY"/>
</dbReference>
<dbReference type="Pfam" id="PF20769">
    <property type="entry name" value="YPEB_N"/>
    <property type="match status" value="1"/>
</dbReference>
<keyword evidence="5" id="KW-1185">Reference proteome</keyword>
<dbReference type="EMBL" id="JARTFS010000005">
    <property type="protein sequence ID" value="MED4400732.1"/>
    <property type="molecule type" value="Genomic_DNA"/>
</dbReference>
<feature type="domain" description="Sporulation protein YpeB PepSY1 and PepSY2" evidence="2">
    <location>
        <begin position="180"/>
        <end position="370"/>
    </location>
</feature>
<accession>A0ABU6NUA7</accession>
<dbReference type="NCBIfam" id="TIGR02889">
    <property type="entry name" value="spore_YpeB"/>
    <property type="match status" value="1"/>
</dbReference>
<dbReference type="Pfam" id="PF14620">
    <property type="entry name" value="YPEB_PepSY1-2"/>
    <property type="match status" value="1"/>
</dbReference>
<dbReference type="Proteomes" id="UP001342826">
    <property type="component" value="Unassembled WGS sequence"/>
</dbReference>
<dbReference type="InterPro" id="IPR014239">
    <property type="entry name" value="YpeB_PepSY1-2"/>
</dbReference>
<evidence type="ECO:0000259" key="1">
    <source>
        <dbReference type="Pfam" id="PF03413"/>
    </source>
</evidence>
<proteinExistence type="predicted"/>
<dbReference type="InterPro" id="IPR048402">
    <property type="entry name" value="YpeB_N"/>
</dbReference>
<reference evidence="4 5" key="1">
    <citation type="submission" date="2023-03" db="EMBL/GenBank/DDBJ databases">
        <title>Bacillus Genome Sequencing.</title>
        <authorList>
            <person name="Dunlap C."/>
        </authorList>
    </citation>
    <scope>NUCLEOTIDE SEQUENCE [LARGE SCALE GENOMIC DNA]</scope>
    <source>
        <strain evidence="4 5">NRS-1717</strain>
    </source>
</reference>
<comment type="caution">
    <text evidence="4">The sequence shown here is derived from an EMBL/GenBank/DDBJ whole genome shotgun (WGS) entry which is preliminary data.</text>
</comment>
<feature type="domain" description="Sporulation protein YpeB N-terminal" evidence="3">
    <location>
        <begin position="27"/>
        <end position="162"/>
    </location>
</feature>